<dbReference type="GO" id="GO:0005634">
    <property type="term" value="C:nucleus"/>
    <property type="evidence" value="ECO:0007669"/>
    <property type="project" value="TreeGrafter"/>
</dbReference>
<evidence type="ECO:0000256" key="3">
    <source>
        <dbReference type="ARBA" id="ARBA00022679"/>
    </source>
</evidence>
<reference evidence="12" key="3">
    <citation type="submission" date="2025-08" db="UniProtKB">
        <authorList>
            <consortium name="Ensembl"/>
        </authorList>
    </citation>
    <scope>IDENTIFICATION</scope>
</reference>
<dbReference type="InterPro" id="IPR000719">
    <property type="entry name" value="Prot_kinase_dom"/>
</dbReference>
<feature type="binding site" evidence="9">
    <location>
        <position position="118"/>
    </location>
    <ligand>
        <name>ATP</name>
        <dbReference type="ChEBI" id="CHEBI:30616"/>
    </ligand>
</feature>
<evidence type="ECO:0000256" key="8">
    <source>
        <dbReference type="ARBA" id="ARBA00048679"/>
    </source>
</evidence>
<dbReference type="Gene3D" id="3.30.200.20">
    <property type="entry name" value="Phosphorylase Kinase, domain 1"/>
    <property type="match status" value="1"/>
</dbReference>
<dbReference type="GO" id="GO:0005737">
    <property type="term" value="C:cytoplasm"/>
    <property type="evidence" value="ECO:0007669"/>
    <property type="project" value="TreeGrafter"/>
</dbReference>
<keyword evidence="3" id="KW-0808">Transferase</keyword>
<dbReference type="PANTHER" id="PTHR47634">
    <property type="entry name" value="PROTEIN KINASE DOMAIN-CONTAINING PROTEIN-RELATED"/>
    <property type="match status" value="1"/>
</dbReference>
<reference evidence="12" key="4">
    <citation type="submission" date="2025-09" db="UniProtKB">
        <authorList>
            <consortium name="Ensembl"/>
        </authorList>
    </citation>
    <scope>IDENTIFICATION</scope>
</reference>
<dbReference type="SUPFAM" id="SSF56112">
    <property type="entry name" value="Protein kinase-like (PK-like)"/>
    <property type="match status" value="1"/>
</dbReference>
<dbReference type="Gene3D" id="1.10.510.10">
    <property type="entry name" value="Transferase(Phosphotransferase) domain 1"/>
    <property type="match status" value="2"/>
</dbReference>
<reference evidence="12 13" key="1">
    <citation type="submission" date="2018-05" db="EMBL/GenBank/DDBJ databases">
        <authorList>
            <person name="Datahose"/>
        </authorList>
    </citation>
    <scope>NUCLEOTIDE SEQUENCE</scope>
</reference>
<evidence type="ECO:0000256" key="4">
    <source>
        <dbReference type="ARBA" id="ARBA00022741"/>
    </source>
</evidence>
<dbReference type="InterPro" id="IPR017441">
    <property type="entry name" value="Protein_kinase_ATP_BS"/>
</dbReference>
<evidence type="ECO:0000256" key="9">
    <source>
        <dbReference type="PROSITE-ProRule" id="PRU10141"/>
    </source>
</evidence>
<dbReference type="FunFam" id="1.10.510.10:FF:000275">
    <property type="entry name" value="SRSF protein kinase 2 isoform X3"/>
    <property type="match status" value="1"/>
</dbReference>
<dbReference type="GO" id="GO:0000245">
    <property type="term" value="P:spliceosomal complex assembly"/>
    <property type="evidence" value="ECO:0007669"/>
    <property type="project" value="TreeGrafter"/>
</dbReference>
<dbReference type="PROSITE" id="PS50011">
    <property type="entry name" value="PROTEIN_KINASE_DOM"/>
    <property type="match status" value="1"/>
</dbReference>
<dbReference type="PANTHER" id="PTHR47634:SF20">
    <property type="entry name" value="SRSF PROTEIN KINASE 3"/>
    <property type="match status" value="1"/>
</dbReference>
<evidence type="ECO:0000256" key="7">
    <source>
        <dbReference type="ARBA" id="ARBA00047899"/>
    </source>
</evidence>
<dbReference type="Ensembl" id="ENSACLT00000082007.1">
    <property type="protein sequence ID" value="ENSACLP00000082066.1"/>
    <property type="gene ID" value="ENSACLG00000021452.2"/>
</dbReference>
<comment type="catalytic activity">
    <reaction evidence="7">
        <text>L-threonyl-[protein] + ATP = O-phospho-L-threonyl-[protein] + ADP + H(+)</text>
        <dbReference type="Rhea" id="RHEA:46608"/>
        <dbReference type="Rhea" id="RHEA-COMP:11060"/>
        <dbReference type="Rhea" id="RHEA-COMP:11605"/>
        <dbReference type="ChEBI" id="CHEBI:15378"/>
        <dbReference type="ChEBI" id="CHEBI:30013"/>
        <dbReference type="ChEBI" id="CHEBI:30616"/>
        <dbReference type="ChEBI" id="CHEBI:61977"/>
        <dbReference type="ChEBI" id="CHEBI:456216"/>
        <dbReference type="EC" id="2.7.11.1"/>
    </reaction>
</comment>
<comment type="catalytic activity">
    <reaction evidence="8">
        <text>L-seryl-[protein] + ATP = O-phospho-L-seryl-[protein] + ADP + H(+)</text>
        <dbReference type="Rhea" id="RHEA:17989"/>
        <dbReference type="Rhea" id="RHEA-COMP:9863"/>
        <dbReference type="Rhea" id="RHEA-COMP:11604"/>
        <dbReference type="ChEBI" id="CHEBI:15378"/>
        <dbReference type="ChEBI" id="CHEBI:29999"/>
        <dbReference type="ChEBI" id="CHEBI:30616"/>
        <dbReference type="ChEBI" id="CHEBI:83421"/>
        <dbReference type="ChEBI" id="CHEBI:456216"/>
        <dbReference type="EC" id="2.7.11.1"/>
    </reaction>
</comment>
<keyword evidence="13" id="KW-1185">Reference proteome</keyword>
<dbReference type="GO" id="GO:0050684">
    <property type="term" value="P:regulation of mRNA processing"/>
    <property type="evidence" value="ECO:0007669"/>
    <property type="project" value="TreeGrafter"/>
</dbReference>
<dbReference type="GO" id="GO:0004674">
    <property type="term" value="F:protein serine/threonine kinase activity"/>
    <property type="evidence" value="ECO:0007669"/>
    <property type="project" value="UniProtKB-KW"/>
</dbReference>
<keyword evidence="5" id="KW-0418">Kinase</keyword>
<dbReference type="InterPro" id="IPR051334">
    <property type="entry name" value="SRPK"/>
</dbReference>
<feature type="domain" description="Protein kinase" evidence="11">
    <location>
        <begin position="89"/>
        <end position="548"/>
    </location>
</feature>
<evidence type="ECO:0000313" key="13">
    <source>
        <dbReference type="Proteomes" id="UP000265100"/>
    </source>
</evidence>
<feature type="region of interest" description="Disordered" evidence="10">
    <location>
        <begin position="20"/>
        <end position="47"/>
    </location>
</feature>
<dbReference type="PROSITE" id="PS00107">
    <property type="entry name" value="PROTEIN_KINASE_ATP"/>
    <property type="match status" value="1"/>
</dbReference>
<evidence type="ECO:0000256" key="5">
    <source>
        <dbReference type="ARBA" id="ARBA00022777"/>
    </source>
</evidence>
<dbReference type="FunFam" id="1.10.510.10:FF:001037">
    <property type="entry name" value="SRSF protein kinase 2"/>
    <property type="match status" value="1"/>
</dbReference>
<evidence type="ECO:0000256" key="6">
    <source>
        <dbReference type="ARBA" id="ARBA00022840"/>
    </source>
</evidence>
<dbReference type="GeneTree" id="ENSGT00940000157877"/>
<dbReference type="AlphaFoldDB" id="A0AAX7W0B3"/>
<dbReference type="FunFam" id="3.30.200.20:FF:000163">
    <property type="entry name" value="SRSF protein kinase 2 isoform X1"/>
    <property type="match status" value="1"/>
</dbReference>
<evidence type="ECO:0000259" key="11">
    <source>
        <dbReference type="PROSITE" id="PS50011"/>
    </source>
</evidence>
<evidence type="ECO:0000256" key="1">
    <source>
        <dbReference type="ARBA" id="ARBA00012513"/>
    </source>
</evidence>
<dbReference type="SMART" id="SM00220">
    <property type="entry name" value="S_TKc"/>
    <property type="match status" value="1"/>
</dbReference>
<organism evidence="12 13">
    <name type="scientific">Astatotilapia calliptera</name>
    <name type="common">Eastern happy</name>
    <name type="synonym">Chromis callipterus</name>
    <dbReference type="NCBI Taxonomy" id="8154"/>
    <lineage>
        <taxon>Eukaryota</taxon>
        <taxon>Metazoa</taxon>
        <taxon>Chordata</taxon>
        <taxon>Craniata</taxon>
        <taxon>Vertebrata</taxon>
        <taxon>Euteleostomi</taxon>
        <taxon>Actinopterygii</taxon>
        <taxon>Neopterygii</taxon>
        <taxon>Teleostei</taxon>
        <taxon>Neoteleostei</taxon>
        <taxon>Acanthomorphata</taxon>
        <taxon>Ovalentaria</taxon>
        <taxon>Cichlomorphae</taxon>
        <taxon>Cichliformes</taxon>
        <taxon>Cichlidae</taxon>
        <taxon>African cichlids</taxon>
        <taxon>Pseudocrenilabrinae</taxon>
        <taxon>Haplochromini</taxon>
        <taxon>Astatotilapia</taxon>
    </lineage>
</organism>
<sequence>MSSSYAATIAALITTNSFNPPIKTRTHATSNTARTRKPSQDHRCPQTVQRNAVSPEPQGFYDEQQENPADYCIGGYYPVEIGDIFVDRYQVVKKLGWGHFSTVWLCWDMVKGQFVALKVVKSAQTFTETALDEIKLLKCVRDSDPKDPKRDSIVQLIDDFRVTGVNGEHVCMVLEVLGHQLLRWIIKSNYTGLPLPCVKSILRQVLQGLDYLHTKCKIIHTDIKPENILLRVDEVYVQKLAADTKLWQMPRSPPDVSVSVGATSSTHGSTCHSKLTGSNITVRRQTLLLEDRLNLAAHSLRDSFCSCPDLSTDAAVSGSRSLLLHQTADRDSLLPSPSCPQGESKKISWRESNSKANSLFLFLWKLAFCDSDVILDLLKPHNADKILIKIADLGNACWVHKHFTEDIQTCQYRSVEVLIGADYGTPADIWSTACMAFELATGDYLFDPQSGATFSREEDHIAHIIELLGPLPSQFALSGRNSKRYFNSKGHLRHISKLKPWGLFEILLDKYEWSREEALQFSSFLLTMLELLPEKRATAAQCLTHPWIAF</sequence>
<reference evidence="13" key="2">
    <citation type="submission" date="2023-03" db="EMBL/GenBank/DDBJ databases">
        <authorList>
            <consortium name="Wellcome Sanger Institute Data Sharing"/>
        </authorList>
    </citation>
    <scope>NUCLEOTIDE SEQUENCE [LARGE SCALE GENOMIC DNA]</scope>
</reference>
<keyword evidence="6 9" id="KW-0067">ATP-binding</keyword>
<dbReference type="Pfam" id="PF00069">
    <property type="entry name" value="Pkinase"/>
    <property type="match status" value="2"/>
</dbReference>
<proteinExistence type="predicted"/>
<dbReference type="InterPro" id="IPR011009">
    <property type="entry name" value="Kinase-like_dom_sf"/>
</dbReference>
<dbReference type="PROSITE" id="PS00108">
    <property type="entry name" value="PROTEIN_KINASE_ST"/>
    <property type="match status" value="1"/>
</dbReference>
<dbReference type="Proteomes" id="UP000265100">
    <property type="component" value="Chromosome 5"/>
</dbReference>
<keyword evidence="4 9" id="KW-0547">Nucleotide-binding</keyword>
<evidence type="ECO:0000313" key="12">
    <source>
        <dbReference type="Ensembl" id="ENSACLP00000082066.1"/>
    </source>
</evidence>
<dbReference type="EC" id="2.7.11.1" evidence="1"/>
<evidence type="ECO:0000256" key="10">
    <source>
        <dbReference type="SAM" id="MobiDB-lite"/>
    </source>
</evidence>
<dbReference type="GO" id="GO:0005524">
    <property type="term" value="F:ATP binding"/>
    <property type="evidence" value="ECO:0007669"/>
    <property type="project" value="UniProtKB-UniRule"/>
</dbReference>
<protein>
    <recommendedName>
        <fullName evidence="1">non-specific serine/threonine protein kinase</fullName>
        <ecNumber evidence="1">2.7.11.1</ecNumber>
    </recommendedName>
</protein>
<dbReference type="GO" id="GO:0035556">
    <property type="term" value="P:intracellular signal transduction"/>
    <property type="evidence" value="ECO:0007669"/>
    <property type="project" value="TreeGrafter"/>
</dbReference>
<name>A0AAX7W0B3_ASTCA</name>
<evidence type="ECO:0000256" key="2">
    <source>
        <dbReference type="ARBA" id="ARBA00022527"/>
    </source>
</evidence>
<dbReference type="InterPro" id="IPR008271">
    <property type="entry name" value="Ser/Thr_kinase_AS"/>
</dbReference>
<accession>A0AAX7W0B3</accession>
<keyword evidence="2" id="KW-0723">Serine/threonine-protein kinase</keyword>